<feature type="region of interest" description="Disordered" evidence="1">
    <location>
        <begin position="61"/>
        <end position="83"/>
    </location>
</feature>
<feature type="compositionally biased region" description="Basic and acidic residues" evidence="1">
    <location>
        <begin position="314"/>
        <end position="326"/>
    </location>
</feature>
<evidence type="ECO:0000256" key="1">
    <source>
        <dbReference type="SAM" id="MobiDB-lite"/>
    </source>
</evidence>
<dbReference type="Proteomes" id="UP000007151">
    <property type="component" value="Unassembled WGS sequence"/>
</dbReference>
<feature type="compositionally biased region" description="Polar residues" evidence="1">
    <location>
        <begin position="144"/>
        <end position="153"/>
    </location>
</feature>
<feature type="region of interest" description="Disordered" evidence="1">
    <location>
        <begin position="367"/>
        <end position="422"/>
    </location>
</feature>
<feature type="compositionally biased region" description="Basic and acidic residues" evidence="1">
    <location>
        <begin position="126"/>
        <end position="143"/>
    </location>
</feature>
<feature type="region of interest" description="Disordered" evidence="1">
    <location>
        <begin position="770"/>
        <end position="801"/>
    </location>
</feature>
<feature type="compositionally biased region" description="Basic and acidic residues" evidence="1">
    <location>
        <begin position="398"/>
        <end position="410"/>
    </location>
</feature>
<dbReference type="SUPFAM" id="SSF54106">
    <property type="entry name" value="LysM domain"/>
    <property type="match status" value="1"/>
</dbReference>
<dbReference type="eggNOG" id="KOG2372">
    <property type="taxonomic scope" value="Eukaryota"/>
</dbReference>
<comment type="caution">
    <text evidence="3">The sequence shown here is derived from an EMBL/GenBank/DDBJ whole genome shotgun (WGS) entry which is preliminary data.</text>
</comment>
<evidence type="ECO:0000259" key="2">
    <source>
        <dbReference type="PROSITE" id="PS51782"/>
    </source>
</evidence>
<gene>
    <name evidence="3" type="ORF">KGM_204287A</name>
</gene>
<keyword evidence="4" id="KW-1185">Reference proteome</keyword>
<feature type="non-terminal residue" evidence="3">
    <location>
        <position position="801"/>
    </location>
</feature>
<dbReference type="Gene3D" id="3.10.350.10">
    <property type="entry name" value="LysM domain"/>
    <property type="match status" value="1"/>
</dbReference>
<dbReference type="AlphaFoldDB" id="A0A212EL60"/>
<dbReference type="KEGG" id="dpl:KGM_204287A"/>
<feature type="region of interest" description="Disordered" evidence="1">
    <location>
        <begin position="126"/>
        <end position="161"/>
    </location>
</feature>
<feature type="compositionally biased region" description="Basic and acidic residues" evidence="1">
    <location>
        <begin position="61"/>
        <end position="73"/>
    </location>
</feature>
<dbReference type="FunCoup" id="A0A212EL60">
    <property type="interactions" value="1627"/>
</dbReference>
<feature type="region of interest" description="Disordered" evidence="1">
    <location>
        <begin position="292"/>
        <end position="355"/>
    </location>
</feature>
<feature type="region of interest" description="Disordered" evidence="1">
    <location>
        <begin position="632"/>
        <end position="663"/>
    </location>
</feature>
<feature type="region of interest" description="Disordered" evidence="1">
    <location>
        <begin position="550"/>
        <end position="569"/>
    </location>
</feature>
<protein>
    <submittedName>
        <fullName evidence="3">Oxygen resistance protein 1</fullName>
    </submittedName>
</protein>
<organism evidence="3 4">
    <name type="scientific">Danaus plexippus plexippus</name>
    <dbReference type="NCBI Taxonomy" id="278856"/>
    <lineage>
        <taxon>Eukaryota</taxon>
        <taxon>Metazoa</taxon>
        <taxon>Ecdysozoa</taxon>
        <taxon>Arthropoda</taxon>
        <taxon>Hexapoda</taxon>
        <taxon>Insecta</taxon>
        <taxon>Pterygota</taxon>
        <taxon>Neoptera</taxon>
        <taxon>Endopterygota</taxon>
        <taxon>Lepidoptera</taxon>
        <taxon>Glossata</taxon>
        <taxon>Ditrysia</taxon>
        <taxon>Papilionoidea</taxon>
        <taxon>Nymphalidae</taxon>
        <taxon>Danainae</taxon>
        <taxon>Danaini</taxon>
        <taxon>Danaina</taxon>
        <taxon>Danaus</taxon>
        <taxon>Danaus</taxon>
    </lineage>
</organism>
<evidence type="ECO:0000313" key="3">
    <source>
        <dbReference type="EMBL" id="OWR42207.1"/>
    </source>
</evidence>
<dbReference type="InterPro" id="IPR018392">
    <property type="entry name" value="LysM"/>
</dbReference>
<dbReference type="InParanoid" id="A0A212EL60"/>
<dbReference type="CDD" id="cd00118">
    <property type="entry name" value="LysM"/>
    <property type="match status" value="1"/>
</dbReference>
<dbReference type="SMART" id="SM00257">
    <property type="entry name" value="LysM"/>
    <property type="match status" value="1"/>
</dbReference>
<dbReference type="PROSITE" id="PS51782">
    <property type="entry name" value="LYSM"/>
    <property type="match status" value="1"/>
</dbReference>
<reference evidence="3 4" key="1">
    <citation type="journal article" date="2011" name="Cell">
        <title>The monarch butterfly genome yields insights into long-distance migration.</title>
        <authorList>
            <person name="Zhan S."/>
            <person name="Merlin C."/>
            <person name="Boore J.L."/>
            <person name="Reppert S.M."/>
        </authorList>
    </citation>
    <scope>NUCLEOTIDE SEQUENCE [LARGE SCALE GENOMIC DNA]</scope>
    <source>
        <strain evidence="3">F-2</strain>
    </source>
</reference>
<feature type="compositionally biased region" description="Basic and acidic residues" evidence="1">
    <location>
        <begin position="556"/>
        <end position="568"/>
    </location>
</feature>
<accession>A0A212EL60</accession>
<dbReference type="InterPro" id="IPR036779">
    <property type="entry name" value="LysM_dom_sf"/>
</dbReference>
<dbReference type="Pfam" id="PF01476">
    <property type="entry name" value="LysM"/>
    <property type="match status" value="1"/>
</dbReference>
<evidence type="ECO:0000313" key="4">
    <source>
        <dbReference type="Proteomes" id="UP000007151"/>
    </source>
</evidence>
<feature type="compositionally biased region" description="Polar residues" evidence="1">
    <location>
        <begin position="372"/>
        <end position="381"/>
    </location>
</feature>
<feature type="domain" description="LysM" evidence="2">
    <location>
        <begin position="83"/>
        <end position="126"/>
    </location>
</feature>
<dbReference type="EMBL" id="AGBW02014138">
    <property type="protein sequence ID" value="OWR42207.1"/>
    <property type="molecule type" value="Genomic_DNA"/>
</dbReference>
<sequence length="801" mass="88481">MASLDCSGCVACRSRRASQQLSRSAESIDQSYKRSKSRSVDHGFAAPFDLESLRSKVEGRFDAVNKDEDENKRLPPPPPIKTMTYTVRDRDTLTSLAARFDTTPSELTKLNRLATQFIFPGQRLLVPDKRKDGDNDADVRSDSDNTSESTQAASEPAQEKEILDSLRPVSPEAPASSAPQRFLKINVRHITDGQGVVSGVLLVTPNAVMFDPNVSDTLVMEHGPESYGVIAPMEYVVNAAIFYDIAHMRTHGPDHNAHRAEQAEIYYMNKPEHAPEKDLVKEETFPELQAVGEAAEPQQTTGEGAGEAVGGEEDTPRRPSDAEERGGAAFPKAFDRDLVTPTPIHQQTTEERRKSLLDHHWAIPSKDRMSIDQGSEVSSSVDHGKEESLEVSVAECSEAERAEAGEHGEGEGEGEGDGSQPEDAAHLVKLSYHDSGIDIRDPLLHVNTANSKKELCYICHNTDTIYELPETVMSSDWHCDTTYENRFLNWFAVCHDSDAVSCSTDEVYSDADIVLSADWVPPVCLPRAEPPLSAPPLGENERARKPAAVSFSLDGNQKEDPSKPEKKNKMLKRLSYPLSWVEGLTGEGQAGSQADSLPTSADSHNTSVFSKVFNSSPMNLVEFGTGLFLSKTPSEEGPADGRSSLGGFGRSHAKPASAQQPRLDYRSMVSVDDMPDLFASFDKLIPRPARPSDDPPLYLRLRMGKPAGRPLPRSTPLMSYGRKRMKPEYWFGIPRNRVDDLFKFLTHWVPERYGPLRDVTAHGYELIDSDTEWDDDDAKPGQKERIGSTGDVSDITRESWE</sequence>
<proteinExistence type="predicted"/>
<name>A0A212EL60_DANPL</name>